<evidence type="ECO:0000313" key="7">
    <source>
        <dbReference type="Proteomes" id="UP000282060"/>
    </source>
</evidence>
<evidence type="ECO:0000259" key="5">
    <source>
        <dbReference type="PROSITE" id="PS51379"/>
    </source>
</evidence>
<keyword evidence="7" id="KW-1185">Reference proteome</keyword>
<dbReference type="InterPro" id="IPR017900">
    <property type="entry name" value="4Fe4S_Fe_S_CS"/>
</dbReference>
<sequence>MLDRRSILKMAAGGAMLAIVPSAQLQAKTPGKRLAMVFDVRRCTGCLSCTVSCAMENQTEAGRGRTRVNQACIEQGDSFATLAVPNQCNQCDNPACVYVCPVEATYKREEDGIVVIDHEECIHCQLCVDACPYGARRKDETLETPPEKCNFCIHRVSAGLLPACVETCIGEARSFGDLNDPQSKVSQLVRDNKVYAMLSDSGTKPNIFYIGLPEQTDDQEILSLNFLEWQR</sequence>
<feature type="domain" description="4Fe-4S ferredoxin-type" evidence="5">
    <location>
        <begin position="34"/>
        <end position="63"/>
    </location>
</feature>
<gene>
    <name evidence="6" type="ORF">EKG39_16100</name>
</gene>
<dbReference type="Pfam" id="PF13247">
    <property type="entry name" value="Fer4_11"/>
    <property type="match status" value="1"/>
</dbReference>
<evidence type="ECO:0000313" key="6">
    <source>
        <dbReference type="EMBL" id="RTR30155.1"/>
    </source>
</evidence>
<dbReference type="PANTHER" id="PTHR43177">
    <property type="entry name" value="PROTEIN NRFC"/>
    <property type="match status" value="1"/>
</dbReference>
<keyword evidence="2" id="KW-0479">Metal-binding</keyword>
<evidence type="ECO:0000256" key="2">
    <source>
        <dbReference type="ARBA" id="ARBA00022723"/>
    </source>
</evidence>
<protein>
    <submittedName>
        <fullName evidence="6">4Fe-4S dicluster domain-containing protein</fullName>
    </submittedName>
</protein>
<evidence type="ECO:0000256" key="3">
    <source>
        <dbReference type="ARBA" id="ARBA00023004"/>
    </source>
</evidence>
<proteinExistence type="predicted"/>
<feature type="domain" description="4Fe-4S ferredoxin-type" evidence="5">
    <location>
        <begin position="112"/>
        <end position="141"/>
    </location>
</feature>
<dbReference type="AlphaFoldDB" id="A0A431W3Y8"/>
<keyword evidence="4" id="KW-0411">Iron-sulfur</keyword>
<comment type="caution">
    <text evidence="6">The sequence shown here is derived from an EMBL/GenBank/DDBJ whole genome shotgun (WGS) entry which is preliminary data.</text>
</comment>
<dbReference type="PROSITE" id="PS00198">
    <property type="entry name" value="4FE4S_FER_1"/>
    <property type="match status" value="1"/>
</dbReference>
<dbReference type="InterPro" id="IPR017896">
    <property type="entry name" value="4Fe4S_Fe-S-bd"/>
</dbReference>
<reference evidence="6 7" key="1">
    <citation type="submission" date="2018-12" db="EMBL/GenBank/DDBJ databases">
        <authorList>
            <person name="Yu L."/>
        </authorList>
    </citation>
    <scope>NUCLEOTIDE SEQUENCE [LARGE SCALE GENOMIC DNA]</scope>
    <source>
        <strain evidence="6 7">HAW-EB5</strain>
    </source>
</reference>
<feature type="domain" description="4Fe-4S ferredoxin-type" evidence="5">
    <location>
        <begin position="79"/>
        <end position="110"/>
    </location>
</feature>
<dbReference type="GO" id="GO:0051539">
    <property type="term" value="F:4 iron, 4 sulfur cluster binding"/>
    <property type="evidence" value="ECO:0007669"/>
    <property type="project" value="UniProtKB-KW"/>
</dbReference>
<dbReference type="GO" id="GO:0046872">
    <property type="term" value="F:metal ion binding"/>
    <property type="evidence" value="ECO:0007669"/>
    <property type="project" value="UniProtKB-KW"/>
</dbReference>
<keyword evidence="3" id="KW-0408">Iron</keyword>
<dbReference type="EMBL" id="RXNV01000008">
    <property type="protein sequence ID" value="RTR30155.1"/>
    <property type="molecule type" value="Genomic_DNA"/>
</dbReference>
<dbReference type="PROSITE" id="PS51379">
    <property type="entry name" value="4FE4S_FER_2"/>
    <property type="match status" value="3"/>
</dbReference>
<dbReference type="PANTHER" id="PTHR43177:SF9">
    <property type="entry name" value="PROTEIN NRFC"/>
    <property type="match status" value="1"/>
</dbReference>
<dbReference type="CDD" id="cd10551">
    <property type="entry name" value="PsrB"/>
    <property type="match status" value="1"/>
</dbReference>
<evidence type="ECO:0000256" key="4">
    <source>
        <dbReference type="ARBA" id="ARBA00023014"/>
    </source>
</evidence>
<dbReference type="Proteomes" id="UP000282060">
    <property type="component" value="Unassembled WGS sequence"/>
</dbReference>
<dbReference type="SUPFAM" id="SSF54862">
    <property type="entry name" value="4Fe-4S ferredoxins"/>
    <property type="match status" value="1"/>
</dbReference>
<organism evidence="6 7">
    <name type="scientific">Shewanella atlantica</name>
    <dbReference type="NCBI Taxonomy" id="271099"/>
    <lineage>
        <taxon>Bacteria</taxon>
        <taxon>Pseudomonadati</taxon>
        <taxon>Pseudomonadota</taxon>
        <taxon>Gammaproteobacteria</taxon>
        <taxon>Alteromonadales</taxon>
        <taxon>Shewanellaceae</taxon>
        <taxon>Shewanella</taxon>
    </lineage>
</organism>
<dbReference type="RefSeq" id="WP_126506984.1">
    <property type="nucleotide sequence ID" value="NZ_RXNV01000008.1"/>
</dbReference>
<evidence type="ECO:0000256" key="1">
    <source>
        <dbReference type="ARBA" id="ARBA00022485"/>
    </source>
</evidence>
<accession>A0A431W3Y8</accession>
<dbReference type="InterPro" id="IPR050954">
    <property type="entry name" value="ET_IronSulfur_Cluster-Binding"/>
</dbReference>
<dbReference type="OrthoDB" id="9779457at2"/>
<name>A0A431W3Y8_9GAMM</name>
<keyword evidence="1" id="KW-0004">4Fe-4S</keyword>
<dbReference type="Gene3D" id="3.30.70.20">
    <property type="match status" value="2"/>
</dbReference>